<dbReference type="Proteomes" id="UP000824116">
    <property type="component" value="Unassembled WGS sequence"/>
</dbReference>
<comment type="caution">
    <text evidence="1">The sequence shown here is derived from an EMBL/GenBank/DDBJ whole genome shotgun (WGS) entry which is preliminary data.</text>
</comment>
<feature type="non-terminal residue" evidence="1">
    <location>
        <position position="1"/>
    </location>
</feature>
<organism evidence="1 2">
    <name type="scientific">Candidatus Mediterraneibacter stercoravium</name>
    <dbReference type="NCBI Taxonomy" id="2838685"/>
    <lineage>
        <taxon>Bacteria</taxon>
        <taxon>Bacillati</taxon>
        <taxon>Bacillota</taxon>
        <taxon>Clostridia</taxon>
        <taxon>Lachnospirales</taxon>
        <taxon>Lachnospiraceae</taxon>
        <taxon>Mediterraneibacter</taxon>
    </lineage>
</organism>
<dbReference type="EMBL" id="DXAY01000039">
    <property type="protein sequence ID" value="HIZ73958.1"/>
    <property type="molecule type" value="Genomic_DNA"/>
</dbReference>
<reference evidence="1" key="1">
    <citation type="journal article" date="2021" name="PeerJ">
        <title>Extensive microbial diversity within the chicken gut microbiome revealed by metagenomics and culture.</title>
        <authorList>
            <person name="Gilroy R."/>
            <person name="Ravi A."/>
            <person name="Getino M."/>
            <person name="Pursley I."/>
            <person name="Horton D.L."/>
            <person name="Alikhan N.F."/>
            <person name="Baker D."/>
            <person name="Gharbi K."/>
            <person name="Hall N."/>
            <person name="Watson M."/>
            <person name="Adriaenssens E.M."/>
            <person name="Foster-Nyarko E."/>
            <person name="Jarju S."/>
            <person name="Secka A."/>
            <person name="Antonio M."/>
            <person name="Oren A."/>
            <person name="Chaudhuri R.R."/>
            <person name="La Ragione R."/>
            <person name="Hildebrand F."/>
            <person name="Pallen M.J."/>
        </authorList>
    </citation>
    <scope>NUCLEOTIDE SEQUENCE</scope>
    <source>
        <strain evidence="1">CHK196-3914</strain>
    </source>
</reference>
<dbReference type="AlphaFoldDB" id="A0A9D2K155"/>
<proteinExistence type="predicted"/>
<accession>A0A9D2K155</accession>
<evidence type="ECO:0000313" key="1">
    <source>
        <dbReference type="EMBL" id="HIZ73958.1"/>
    </source>
</evidence>
<protein>
    <submittedName>
        <fullName evidence="1">Uncharacterized protein</fullName>
    </submittedName>
</protein>
<evidence type="ECO:0000313" key="2">
    <source>
        <dbReference type="Proteomes" id="UP000824116"/>
    </source>
</evidence>
<reference evidence="1" key="2">
    <citation type="submission" date="2021-04" db="EMBL/GenBank/DDBJ databases">
        <authorList>
            <person name="Gilroy R."/>
        </authorList>
    </citation>
    <scope>NUCLEOTIDE SEQUENCE</scope>
    <source>
        <strain evidence="1">CHK196-3914</strain>
    </source>
</reference>
<name>A0A9D2K155_9FIRM</name>
<sequence>GEFAEEVIDMCRENEFRSLRFSTDLEGWPSSLDIRVYLHKEDIGSSAPVMRILFEPPDDGEEYDIKDDREKYRLTIQRK</sequence>
<gene>
    <name evidence="1" type="ORF">H9723_01755</name>
</gene>